<gene>
    <name evidence="5" type="primary">porA</name>
    <name evidence="5" type="ORF">B2M23_03555</name>
</gene>
<dbReference type="PANTHER" id="PTHR32154:SF0">
    <property type="entry name" value="PYRUVATE-FLAVODOXIN OXIDOREDUCTASE-RELATED"/>
    <property type="match status" value="1"/>
</dbReference>
<evidence type="ECO:0000259" key="3">
    <source>
        <dbReference type="Pfam" id="PF01855"/>
    </source>
</evidence>
<reference evidence="6" key="1">
    <citation type="journal article" date="2017" name="Sci. Rep.">
        <title>Determination of the Genome and Primary Transcriptome of Syngas Fermenting Eubacterium limosum ATCC 8486.</title>
        <authorList>
            <person name="Song Y."/>
            <person name="Shin J."/>
            <person name="Jeong Y."/>
            <person name="Jin S."/>
            <person name="Lee J.K."/>
            <person name="Kim D.R."/>
            <person name="Kim S.C."/>
            <person name="Cho S."/>
            <person name="Cho B.K."/>
        </authorList>
    </citation>
    <scope>NUCLEOTIDE SEQUENCE [LARGE SCALE GENOMIC DNA]</scope>
    <source>
        <strain evidence="6">ATCC 8486</strain>
    </source>
</reference>
<dbReference type="GO" id="GO:0006979">
    <property type="term" value="P:response to oxidative stress"/>
    <property type="evidence" value="ECO:0007669"/>
    <property type="project" value="TreeGrafter"/>
</dbReference>
<proteinExistence type="inferred from homology"/>
<dbReference type="Pfam" id="PF01855">
    <property type="entry name" value="POR_N"/>
    <property type="match status" value="1"/>
</dbReference>
<dbReference type="FunFam" id="3.40.50.970:FF:000012">
    <property type="entry name" value="Pyruvate:ferredoxin (Flavodoxin) oxidoreductase"/>
    <property type="match status" value="1"/>
</dbReference>
<dbReference type="AlphaFoldDB" id="A0AAC9QS68"/>
<dbReference type="RefSeq" id="WP_038353372.1">
    <property type="nucleotide sequence ID" value="NZ_CP019962.1"/>
</dbReference>
<dbReference type="Gene3D" id="3.40.50.920">
    <property type="match status" value="1"/>
</dbReference>
<dbReference type="Proteomes" id="UP000192391">
    <property type="component" value="Chromosome"/>
</dbReference>
<dbReference type="CDD" id="cd07034">
    <property type="entry name" value="TPP_PYR_PFOR_IOR-alpha_like"/>
    <property type="match status" value="1"/>
</dbReference>
<dbReference type="SUPFAM" id="SSF52922">
    <property type="entry name" value="TK C-terminal domain-like"/>
    <property type="match status" value="1"/>
</dbReference>
<accession>A0AAC9QS68</accession>
<dbReference type="Pfam" id="PF17147">
    <property type="entry name" value="PFOR_II"/>
    <property type="match status" value="1"/>
</dbReference>
<dbReference type="EMBL" id="CP019962">
    <property type="protein sequence ID" value="ARD64673.1"/>
    <property type="molecule type" value="Genomic_DNA"/>
</dbReference>
<dbReference type="KEGG" id="elim:B2M23_03555"/>
<keyword evidence="5" id="KW-0670">Pyruvate</keyword>
<dbReference type="InterPro" id="IPR050722">
    <property type="entry name" value="Pyruvate:ferred/Flavod_OxRd"/>
</dbReference>
<evidence type="ECO:0000256" key="2">
    <source>
        <dbReference type="ARBA" id="ARBA00023002"/>
    </source>
</evidence>
<dbReference type="SUPFAM" id="SSF52518">
    <property type="entry name" value="Thiamin diphosphate-binding fold (THDP-binding)"/>
    <property type="match status" value="1"/>
</dbReference>
<dbReference type="GO" id="GO:0016903">
    <property type="term" value="F:oxidoreductase activity, acting on the aldehyde or oxo group of donors"/>
    <property type="evidence" value="ECO:0007669"/>
    <property type="project" value="UniProtKB-ARBA"/>
</dbReference>
<evidence type="ECO:0000313" key="6">
    <source>
        <dbReference type="Proteomes" id="UP000192391"/>
    </source>
</evidence>
<dbReference type="InterPro" id="IPR002880">
    <property type="entry name" value="Pyrv_Fd/Flavodoxin_OxRdtase_N"/>
</dbReference>
<dbReference type="InterPro" id="IPR033412">
    <property type="entry name" value="PFOR_II"/>
</dbReference>
<dbReference type="InterPro" id="IPR009014">
    <property type="entry name" value="Transketo_C/PFOR_II"/>
</dbReference>
<evidence type="ECO:0000256" key="1">
    <source>
        <dbReference type="ARBA" id="ARBA00009032"/>
    </source>
</evidence>
<evidence type="ECO:0000259" key="4">
    <source>
        <dbReference type="Pfam" id="PF17147"/>
    </source>
</evidence>
<feature type="domain" description="Pyruvate flavodoxin/ferredoxin oxidoreductase pyrimidine binding" evidence="3">
    <location>
        <begin position="16"/>
        <end position="240"/>
    </location>
</feature>
<protein>
    <submittedName>
        <fullName evidence="5">Pyruvate ferredoxin oxidoreductase</fullName>
    </submittedName>
</protein>
<comment type="similarity">
    <text evidence="1">Belongs to the pyruvate:ferredoxin/flavodoxin oxidoreductase family.</text>
</comment>
<name>A0AAC9QS68_EUBLI</name>
<dbReference type="PANTHER" id="PTHR32154">
    <property type="entry name" value="PYRUVATE-FLAVODOXIN OXIDOREDUCTASE-RELATED"/>
    <property type="match status" value="1"/>
</dbReference>
<dbReference type="GO" id="GO:0019752">
    <property type="term" value="P:carboxylic acid metabolic process"/>
    <property type="evidence" value="ECO:0007669"/>
    <property type="project" value="UniProtKB-ARBA"/>
</dbReference>
<organism evidence="5 6">
    <name type="scientific">Eubacterium limosum</name>
    <dbReference type="NCBI Taxonomy" id="1736"/>
    <lineage>
        <taxon>Bacteria</taxon>
        <taxon>Bacillati</taxon>
        <taxon>Bacillota</taxon>
        <taxon>Clostridia</taxon>
        <taxon>Eubacteriales</taxon>
        <taxon>Eubacteriaceae</taxon>
        <taxon>Eubacterium</taxon>
    </lineage>
</organism>
<keyword evidence="2" id="KW-0560">Oxidoreductase</keyword>
<evidence type="ECO:0000313" key="5">
    <source>
        <dbReference type="EMBL" id="ARD64673.1"/>
    </source>
</evidence>
<dbReference type="InterPro" id="IPR029061">
    <property type="entry name" value="THDP-binding"/>
</dbReference>
<sequence length="393" mass="43040">MKMRERLSGNEAIAIAMRQINPDVMPAFPITPSTEVPQYFSSFVADGKVDTVFVPVESEHSAMSAAIGAEAAGARTLTATSSCGMALMWEMLYVAASNRLPIAMALVNRALSGPININCDHSDAMGARDSGWIQIFAENNQEAYDNFVQAYRIAEHPDVRLPIMICQDGFITSHAVENIDLFEDAAVKDFVGEYTPDEYLLKAGEPLAVGPYAVSSYYMEAKRAQLEGLKNAKKVIQSVADDFESISGREYGLFEAYQMEDAEYIMIIMGSAAGTAKDTVDELRAAGVKAGVLKIRVFRPFPSEEIAEAIRHAKVIACMDRTESYNGYAGPIAEDVKNALYNINVNIPMINYVYGLGGRDVTIESLASVFDDMQKADKAGDVGENYRYLSVRE</sequence>
<dbReference type="Gene3D" id="3.40.50.970">
    <property type="match status" value="1"/>
</dbReference>
<feature type="domain" description="Pyruvate:ferredoxin oxidoreductase core" evidence="4">
    <location>
        <begin position="262"/>
        <end position="365"/>
    </location>
</feature>
<dbReference type="FunFam" id="3.40.50.920:FF:000010">
    <property type="entry name" value="Pyruvate ferredoxin oxidoreductase, alpha subunit"/>
    <property type="match status" value="1"/>
</dbReference>